<gene>
    <name evidence="2" type="ORF">C5689_15865</name>
</gene>
<feature type="transmembrane region" description="Helical" evidence="1">
    <location>
        <begin position="344"/>
        <end position="365"/>
    </location>
</feature>
<comment type="caution">
    <text evidence="2">The sequence shown here is derived from an EMBL/GenBank/DDBJ whole genome shotgun (WGS) entry which is preliminary data.</text>
</comment>
<feature type="transmembrane region" description="Helical" evidence="1">
    <location>
        <begin position="485"/>
        <end position="502"/>
    </location>
</feature>
<evidence type="ECO:0000313" key="2">
    <source>
        <dbReference type="EMBL" id="PWB92905.1"/>
    </source>
</evidence>
<dbReference type="Pfam" id="PF03929">
    <property type="entry name" value="PepSY_TM"/>
    <property type="match status" value="1"/>
</dbReference>
<keyword evidence="1" id="KW-0472">Membrane</keyword>
<feature type="transmembrane region" description="Helical" evidence="1">
    <location>
        <begin position="188"/>
        <end position="210"/>
    </location>
</feature>
<keyword evidence="3" id="KW-1185">Reference proteome</keyword>
<dbReference type="PANTHER" id="PTHR34219">
    <property type="entry name" value="IRON-REGULATED INNER MEMBRANE PROTEIN-RELATED"/>
    <property type="match status" value="1"/>
</dbReference>
<dbReference type="Proteomes" id="UP000245137">
    <property type="component" value="Unassembled WGS sequence"/>
</dbReference>
<proteinExistence type="predicted"/>
<organism evidence="2 3">
    <name type="scientific">Methylosinus sporium</name>
    <dbReference type="NCBI Taxonomy" id="428"/>
    <lineage>
        <taxon>Bacteria</taxon>
        <taxon>Pseudomonadati</taxon>
        <taxon>Pseudomonadota</taxon>
        <taxon>Alphaproteobacteria</taxon>
        <taxon>Hyphomicrobiales</taxon>
        <taxon>Methylocystaceae</taxon>
        <taxon>Methylosinus</taxon>
    </lineage>
</organism>
<dbReference type="PANTHER" id="PTHR34219:SF9">
    <property type="entry name" value="IRON-REGULATED INNER MEMBRANE PROTEIN"/>
    <property type="match status" value="1"/>
</dbReference>
<name>A0A2U1SMT2_METSR</name>
<keyword evidence="1" id="KW-1133">Transmembrane helix</keyword>
<keyword evidence="1" id="KW-0812">Transmembrane</keyword>
<dbReference type="OrthoDB" id="9776609at2"/>
<feature type="transmembrane region" description="Helical" evidence="1">
    <location>
        <begin position="12"/>
        <end position="37"/>
    </location>
</feature>
<evidence type="ECO:0000256" key="1">
    <source>
        <dbReference type="SAM" id="Phobius"/>
    </source>
</evidence>
<dbReference type="InterPro" id="IPR005625">
    <property type="entry name" value="PepSY-ass_TM"/>
</dbReference>
<dbReference type="RefSeq" id="WP_108918230.1">
    <property type="nucleotide sequence ID" value="NZ_BGJY01000025.1"/>
</dbReference>
<feature type="transmembrane region" description="Helical" evidence="1">
    <location>
        <begin position="451"/>
        <end position="473"/>
    </location>
</feature>
<reference evidence="2 3" key="1">
    <citation type="journal article" date="2018" name="Appl. Microbiol. Biotechnol.">
        <title>Co-cultivation of the strictly anaerobic methanogen Methanosarcina barkeri with aerobic methanotrophs in an oxygen-limited membrane bioreactor.</title>
        <authorList>
            <person name="In 't Zandt M.H."/>
            <person name="van den Bosch T.J.M."/>
            <person name="Rijkers R."/>
            <person name="van Kessel M.A.H.J."/>
            <person name="Jetten M.S.M."/>
            <person name="Welte C.U."/>
        </authorList>
    </citation>
    <scope>NUCLEOTIDE SEQUENCE [LARGE SCALE GENOMIC DNA]</scope>
    <source>
        <strain evidence="2 3">DSM 17706</strain>
    </source>
</reference>
<feature type="transmembrane region" description="Helical" evidence="1">
    <location>
        <begin position="386"/>
        <end position="407"/>
    </location>
</feature>
<sequence length="553" mass="58672">MRGEILRLYKSVHTWTGIVTGMLLFVCFYAGALTIFAEPLAHWASPPAGGSISIEAADRLIEKTLAARPEAAKDFTLRLATANEPARLSWRKSRSDDVVWSATLGADGEARIERANVSGLGAFVDTIHRTAGLPLDRETGTTVMGVVSAVYAVALVSGLILVLPSLAKDFLALRFTGNLKRMWLDAHNLVGVASFPFHLVIALTAVVFGLHEPIYDALDHAVYDGRLPTIMRSTGPFAGVKRDEQKAPIKKVAELVAAVASASPNFSPASLHYRDAGTHGALVRVIGEDPRFLSRGGGFAVLRGATAEIVNVDYLPEKQSGWTAAVSPFFALHFGSYGGVPVRWAYFFLGLAGAFLFYSGNLLWIESRRRTARRHGEQVVQTTASRLMAAASIGVCLGCVCALSVAIVSTKWLYGHVEDVDAWRRGIYHAVFFGALAFALLRGAARAGAELAYAAALGALALPVTSVAAWAAPGLGPWAAVDPESAGVDIVAFGAALCFATLGRATARRAELGPTDSVWSARRPREASRGLRIPLSSNERAAAIGAGDGDVHG</sequence>
<evidence type="ECO:0000313" key="3">
    <source>
        <dbReference type="Proteomes" id="UP000245137"/>
    </source>
</evidence>
<protein>
    <submittedName>
        <fullName evidence="2">Peptidase</fullName>
    </submittedName>
</protein>
<feature type="transmembrane region" description="Helical" evidence="1">
    <location>
        <begin position="143"/>
        <end position="167"/>
    </location>
</feature>
<dbReference type="AlphaFoldDB" id="A0A2U1SMT2"/>
<dbReference type="EMBL" id="PUIV01000033">
    <property type="protein sequence ID" value="PWB92905.1"/>
    <property type="molecule type" value="Genomic_DNA"/>
</dbReference>
<accession>A0A2U1SMT2</accession>
<feature type="transmembrane region" description="Helical" evidence="1">
    <location>
        <begin position="427"/>
        <end position="444"/>
    </location>
</feature>